<evidence type="ECO:0000313" key="2">
    <source>
        <dbReference type="EMBL" id="GJE94882.1"/>
    </source>
</evidence>
<accession>A0A9P3GFV3</accession>
<evidence type="ECO:0000313" key="3">
    <source>
        <dbReference type="Proteomes" id="UP000703269"/>
    </source>
</evidence>
<feature type="region of interest" description="Disordered" evidence="1">
    <location>
        <begin position="216"/>
        <end position="248"/>
    </location>
</feature>
<dbReference type="Proteomes" id="UP000703269">
    <property type="component" value="Unassembled WGS sequence"/>
</dbReference>
<evidence type="ECO:0000256" key="1">
    <source>
        <dbReference type="SAM" id="MobiDB-lite"/>
    </source>
</evidence>
<dbReference type="EMBL" id="BPQB01000044">
    <property type="protein sequence ID" value="GJE94882.1"/>
    <property type="molecule type" value="Genomic_DNA"/>
</dbReference>
<keyword evidence="3" id="KW-1185">Reference proteome</keyword>
<feature type="compositionally biased region" description="Acidic residues" evidence="1">
    <location>
        <begin position="234"/>
        <end position="245"/>
    </location>
</feature>
<protein>
    <submittedName>
        <fullName evidence="2">Uncharacterized protein</fullName>
    </submittedName>
</protein>
<feature type="region of interest" description="Disordered" evidence="1">
    <location>
        <begin position="22"/>
        <end position="50"/>
    </location>
</feature>
<name>A0A9P3GFV3_9APHY</name>
<sequence length="267" mass="29457">MATSSWPYPLYSMHPWFRMPSHKRKSPEFDSSDDASDVESSAPKRRRCDALENGLAQLSLNPALHAAPQSTPPFPPFGSYLSSETKDGLPAGLAPQPPVYDHWNAYTHPSAHYASTVILPGSVEEPTSPAAAPDVPEVTMKSRSWYEPEKDRIVIVDLDDSDTDEPTDEPAVQVNAALLDRLRSHREPDFQADLAPPDPSKALVLFKPVLPPPLVESMTKAENAPQVTEPMQSADEESMQSESLDDVIVKEVPLYDNDDDAMEIEQL</sequence>
<reference evidence="2 3" key="1">
    <citation type="submission" date="2021-08" db="EMBL/GenBank/DDBJ databases">
        <title>Draft Genome Sequence of Phanerochaete sordida strain YK-624.</title>
        <authorList>
            <person name="Mori T."/>
            <person name="Dohra H."/>
            <person name="Suzuki T."/>
            <person name="Kawagishi H."/>
            <person name="Hirai H."/>
        </authorList>
    </citation>
    <scope>NUCLEOTIDE SEQUENCE [LARGE SCALE GENOMIC DNA]</scope>
    <source>
        <strain evidence="2 3">YK-624</strain>
    </source>
</reference>
<proteinExistence type="predicted"/>
<comment type="caution">
    <text evidence="2">The sequence shown here is derived from an EMBL/GenBank/DDBJ whole genome shotgun (WGS) entry which is preliminary data.</text>
</comment>
<organism evidence="2 3">
    <name type="scientific">Phanerochaete sordida</name>
    <dbReference type="NCBI Taxonomy" id="48140"/>
    <lineage>
        <taxon>Eukaryota</taxon>
        <taxon>Fungi</taxon>
        <taxon>Dikarya</taxon>
        <taxon>Basidiomycota</taxon>
        <taxon>Agaricomycotina</taxon>
        <taxon>Agaricomycetes</taxon>
        <taxon>Polyporales</taxon>
        <taxon>Phanerochaetaceae</taxon>
        <taxon>Phanerochaete</taxon>
    </lineage>
</organism>
<dbReference type="OrthoDB" id="3364141at2759"/>
<gene>
    <name evidence="2" type="ORF">PsYK624_110580</name>
</gene>
<dbReference type="AlphaFoldDB" id="A0A9P3GFV3"/>